<sequence length="398" mass="42518">MANPLGLLQALAASARREGALLLRRPWDLAFISWVPLLGVALVWWIFSAGQPRALPIGVLDADHSSISRQLTRFLAATPGLQVAQQFNSTAEAEAALRTAQVYGVVLIPRDLARDLKQGRAATVTLLHNAQLGTHSSLIQRDVRSAVGTLSAGIEMSARTKRGEPAHSVRVAMEPLRADLITLFNASTDYEQFLAAALIPALLHILAMGAGAWMVGRELRDRSLADWLGPHAAWPQVAGALLGKLLWPWLGLGGVALLALCGMTWGRGWHPAGSVLWTGVALAVFMALSIALGAWVAALTRSLRTALSATGFVTAPAFAFGGVGFPLLAMPWGAQAWARALPYTHYIRVQMEQLQMGAPLAYSLRTPVVMLLVTVLLLAATALALRKAALQPASWGKR</sequence>
<dbReference type="PANTHER" id="PTHR30294">
    <property type="entry name" value="MEMBRANE COMPONENT OF ABC TRANSPORTER YHHJ-RELATED"/>
    <property type="match status" value="1"/>
</dbReference>
<feature type="domain" description="ABC-2 type transporter transmembrane" evidence="7">
    <location>
        <begin position="29"/>
        <end position="382"/>
    </location>
</feature>
<evidence type="ECO:0000256" key="4">
    <source>
        <dbReference type="ARBA" id="ARBA00022989"/>
    </source>
</evidence>
<feature type="transmembrane region" description="Helical" evidence="6">
    <location>
        <begin position="318"/>
        <end position="341"/>
    </location>
</feature>
<keyword evidence="5 6" id="KW-0472">Membrane</keyword>
<dbReference type="GO" id="GO:0140359">
    <property type="term" value="F:ABC-type transporter activity"/>
    <property type="evidence" value="ECO:0007669"/>
    <property type="project" value="InterPro"/>
</dbReference>
<feature type="transmembrane region" description="Helical" evidence="6">
    <location>
        <begin position="275"/>
        <end position="298"/>
    </location>
</feature>
<name>A0A515EJ94_9BURK</name>
<comment type="subcellular location">
    <subcellularLocation>
        <location evidence="1">Cell membrane</location>
        <topology evidence="1">Multi-pass membrane protein</topology>
    </subcellularLocation>
</comment>
<dbReference type="EMBL" id="CP036282">
    <property type="protein sequence ID" value="QDL52738.1"/>
    <property type="molecule type" value="Genomic_DNA"/>
</dbReference>
<dbReference type="GO" id="GO:0005886">
    <property type="term" value="C:plasma membrane"/>
    <property type="evidence" value="ECO:0007669"/>
    <property type="project" value="UniProtKB-SubCell"/>
</dbReference>
<dbReference type="Gene3D" id="3.40.1710.10">
    <property type="entry name" value="abc type-2 transporter like domain"/>
    <property type="match status" value="1"/>
</dbReference>
<dbReference type="InterPro" id="IPR013525">
    <property type="entry name" value="ABC2_TM"/>
</dbReference>
<dbReference type="KEGG" id="rhg:EXZ61_00300"/>
<evidence type="ECO:0000256" key="1">
    <source>
        <dbReference type="ARBA" id="ARBA00004651"/>
    </source>
</evidence>
<reference evidence="9" key="1">
    <citation type="submission" date="2019-02" db="EMBL/GenBank/DDBJ databases">
        <title>Complete genome sequence of Rhodoferax sp. Gr-4.</title>
        <authorList>
            <person name="Jin L."/>
        </authorList>
    </citation>
    <scope>NUCLEOTIDE SEQUENCE [LARGE SCALE GENOMIC DNA]</scope>
    <source>
        <strain evidence="9">Gr-4</strain>
    </source>
</reference>
<proteinExistence type="predicted"/>
<dbReference type="AlphaFoldDB" id="A0A515EJ94"/>
<dbReference type="PANTHER" id="PTHR30294:SF47">
    <property type="entry name" value="INNER MEMBRANE TRANSPORT PERMEASE YHHJ"/>
    <property type="match status" value="1"/>
</dbReference>
<feature type="transmembrane region" description="Helical" evidence="6">
    <location>
        <begin position="245"/>
        <end position="263"/>
    </location>
</feature>
<evidence type="ECO:0000256" key="3">
    <source>
        <dbReference type="ARBA" id="ARBA00022692"/>
    </source>
</evidence>
<dbReference type="Proteomes" id="UP000317365">
    <property type="component" value="Chromosome"/>
</dbReference>
<keyword evidence="3 6" id="KW-0812">Transmembrane</keyword>
<dbReference type="RefSeq" id="WP_142808190.1">
    <property type="nucleotide sequence ID" value="NZ_CP036282.1"/>
</dbReference>
<keyword evidence="4 6" id="KW-1133">Transmembrane helix</keyword>
<evidence type="ECO:0000313" key="8">
    <source>
        <dbReference type="EMBL" id="QDL52738.1"/>
    </source>
</evidence>
<feature type="transmembrane region" description="Helical" evidence="6">
    <location>
        <begin position="362"/>
        <end position="385"/>
    </location>
</feature>
<organism evidence="8 9">
    <name type="scientific">Rhodoferax aquaticus</name>
    <dbReference type="NCBI Taxonomy" id="2527691"/>
    <lineage>
        <taxon>Bacteria</taxon>
        <taxon>Pseudomonadati</taxon>
        <taxon>Pseudomonadota</taxon>
        <taxon>Betaproteobacteria</taxon>
        <taxon>Burkholderiales</taxon>
        <taxon>Comamonadaceae</taxon>
        <taxon>Rhodoferax</taxon>
    </lineage>
</organism>
<evidence type="ECO:0000256" key="2">
    <source>
        <dbReference type="ARBA" id="ARBA00022475"/>
    </source>
</evidence>
<keyword evidence="9" id="KW-1185">Reference proteome</keyword>
<protein>
    <submittedName>
        <fullName evidence="8">ABC transporter permease</fullName>
    </submittedName>
</protein>
<dbReference type="InterPro" id="IPR051449">
    <property type="entry name" value="ABC-2_transporter_component"/>
</dbReference>
<feature type="transmembrane region" description="Helical" evidence="6">
    <location>
        <begin position="193"/>
        <end position="215"/>
    </location>
</feature>
<evidence type="ECO:0000256" key="6">
    <source>
        <dbReference type="SAM" id="Phobius"/>
    </source>
</evidence>
<evidence type="ECO:0000313" key="9">
    <source>
        <dbReference type="Proteomes" id="UP000317365"/>
    </source>
</evidence>
<evidence type="ECO:0000256" key="5">
    <source>
        <dbReference type="ARBA" id="ARBA00023136"/>
    </source>
</evidence>
<gene>
    <name evidence="8" type="ORF">EXZ61_00300</name>
</gene>
<dbReference type="Pfam" id="PF12698">
    <property type="entry name" value="ABC2_membrane_3"/>
    <property type="match status" value="1"/>
</dbReference>
<feature type="transmembrane region" description="Helical" evidence="6">
    <location>
        <begin position="27"/>
        <end position="47"/>
    </location>
</feature>
<keyword evidence="2" id="KW-1003">Cell membrane</keyword>
<evidence type="ECO:0000259" key="7">
    <source>
        <dbReference type="Pfam" id="PF12698"/>
    </source>
</evidence>
<reference evidence="9" key="2">
    <citation type="journal article" date="2020" name="Int. J. Syst. Evol. Microbiol.">
        <title>Genomic insights into a novel species Rhodoferax aquaticus sp. nov., isolated from freshwater.</title>
        <authorList>
            <person name="Li T."/>
            <person name="Zhuo Y."/>
            <person name="Jin C.Z."/>
            <person name="Wu X."/>
            <person name="Ko S.R."/>
            <person name="Jin F.J."/>
            <person name="Ahn C.Y."/>
            <person name="Oh H.M."/>
            <person name="Lee H.G."/>
            <person name="Jin L."/>
        </authorList>
    </citation>
    <scope>NUCLEOTIDE SEQUENCE [LARGE SCALE GENOMIC DNA]</scope>
    <source>
        <strain evidence="9">Gr-4</strain>
    </source>
</reference>
<accession>A0A515EJ94</accession>